<sequence length="234" mass="27142">MGKDQVNIDNKTSTWKSDQDQSKSNSTKLRRQDLYEIFHVAKRGSFSFFPPQPTHTRTSDLKISANFSKTFDQELPFCPINVDLTQLDHLICYITIPITIGAHPEWKSKRILWADGAAEKIINDFNIDKKNLNKPIPVFQMVHNNFKFIGWWSIKSIKIVEPFSQELRSMINMKEKLGAYVEGRRMENWQRSLSTGWAKVEFIQVKDTCLSNITDFRNGQGGEYVKEIGHLKEV</sequence>
<evidence type="ECO:0000313" key="2">
    <source>
        <dbReference type="EMBL" id="WWC87719.1"/>
    </source>
</evidence>
<dbReference type="Proteomes" id="UP001355207">
    <property type="component" value="Chromosome 3"/>
</dbReference>
<dbReference type="AlphaFoldDB" id="A0AAX4JQR8"/>
<evidence type="ECO:0000256" key="1">
    <source>
        <dbReference type="SAM" id="MobiDB-lite"/>
    </source>
</evidence>
<dbReference type="EMBL" id="CP144100">
    <property type="protein sequence ID" value="WWC87719.1"/>
    <property type="molecule type" value="Genomic_DNA"/>
</dbReference>
<gene>
    <name evidence="2" type="ORF">L201_002611</name>
</gene>
<proteinExistence type="predicted"/>
<feature type="region of interest" description="Disordered" evidence="1">
    <location>
        <begin position="1"/>
        <end position="28"/>
    </location>
</feature>
<organism evidence="2 3">
    <name type="scientific">Kwoniella dendrophila CBS 6074</name>
    <dbReference type="NCBI Taxonomy" id="1295534"/>
    <lineage>
        <taxon>Eukaryota</taxon>
        <taxon>Fungi</taxon>
        <taxon>Dikarya</taxon>
        <taxon>Basidiomycota</taxon>
        <taxon>Agaricomycotina</taxon>
        <taxon>Tremellomycetes</taxon>
        <taxon>Tremellales</taxon>
        <taxon>Cryptococcaceae</taxon>
        <taxon>Kwoniella</taxon>
    </lineage>
</organism>
<dbReference type="GeneID" id="91093283"/>
<accession>A0AAX4JQR8</accession>
<name>A0AAX4JQR8_9TREE</name>
<protein>
    <submittedName>
        <fullName evidence="2">Uncharacterized protein</fullName>
    </submittedName>
</protein>
<evidence type="ECO:0000313" key="3">
    <source>
        <dbReference type="Proteomes" id="UP001355207"/>
    </source>
</evidence>
<keyword evidence="3" id="KW-1185">Reference proteome</keyword>
<dbReference type="RefSeq" id="XP_066074482.1">
    <property type="nucleotide sequence ID" value="XM_066218385.1"/>
</dbReference>
<reference evidence="2 3" key="1">
    <citation type="submission" date="2024-01" db="EMBL/GenBank/DDBJ databases">
        <title>Comparative genomics of Cryptococcus and Kwoniella reveals pathogenesis evolution and contrasting modes of karyotype evolution via chromosome fusion or intercentromeric recombination.</title>
        <authorList>
            <person name="Coelho M.A."/>
            <person name="David-Palma M."/>
            <person name="Shea T."/>
            <person name="Bowers K."/>
            <person name="McGinley-Smith S."/>
            <person name="Mohammad A.W."/>
            <person name="Gnirke A."/>
            <person name="Yurkov A.M."/>
            <person name="Nowrousian M."/>
            <person name="Sun S."/>
            <person name="Cuomo C.A."/>
            <person name="Heitman J."/>
        </authorList>
    </citation>
    <scope>NUCLEOTIDE SEQUENCE [LARGE SCALE GENOMIC DNA]</scope>
    <source>
        <strain evidence="2 3">CBS 6074</strain>
    </source>
</reference>
<feature type="compositionally biased region" description="Polar residues" evidence="1">
    <location>
        <begin position="7"/>
        <end position="27"/>
    </location>
</feature>